<dbReference type="InterPro" id="IPR004710">
    <property type="entry name" value="Bilac:Na_transpt"/>
</dbReference>
<dbReference type="GO" id="GO:0015293">
    <property type="term" value="F:symporter activity"/>
    <property type="evidence" value="ECO:0007669"/>
    <property type="project" value="UniProtKB-KW"/>
</dbReference>
<feature type="transmembrane region" description="Helical" evidence="10">
    <location>
        <begin position="496"/>
        <end position="514"/>
    </location>
</feature>
<evidence type="ECO:0000256" key="2">
    <source>
        <dbReference type="ARBA" id="ARBA00006528"/>
    </source>
</evidence>
<feature type="transmembrane region" description="Helical" evidence="10">
    <location>
        <begin position="179"/>
        <end position="204"/>
    </location>
</feature>
<dbReference type="Pfam" id="PF14604">
    <property type="entry name" value="SH3_9"/>
    <property type="match status" value="1"/>
</dbReference>
<dbReference type="GO" id="GO:0016020">
    <property type="term" value="C:membrane"/>
    <property type="evidence" value="ECO:0007669"/>
    <property type="project" value="UniProtKB-SubCell"/>
</dbReference>
<name>A0AAN8XTV0_HALRR</name>
<feature type="transmembrane region" description="Helical" evidence="10">
    <location>
        <begin position="21"/>
        <end position="40"/>
    </location>
</feature>
<feature type="transmembrane region" description="Helical" evidence="10">
    <location>
        <begin position="149"/>
        <end position="167"/>
    </location>
</feature>
<sequence length="736" mass="80105">MGCELNLKIIWECLRKPLGPLCGFLSQFGFMPLFSYWMGYLFFESALFKLGLFTLGCSPGGLMSNFWTLMFNGDINLSITMTFMSTVAALGMMPLWMFTLGKTITDRDKNLQIPFSNLIISLITLTIPLGVGIFIKCKRPSWAERLSRIIKPFTFGVLIFFFTIGIYNSYKIFVLMTPAMYLAGFLVAAVGFLFGATFALGWCLKREQIIAISIETAMQNAGTGFIVLKLSLPSPDGDIASLPLMAQAKKEIPNGVMAAPPKPWERATYLNQRPNFNPDQINSFTSPQALYSGASGGGGGSASSSRPPLPPRPTNYASNTISRPMYGGYNSYSGYGGYGGSMYGGYSGYGGYGSYGGYGYNRYGMMRNGQMDDSGFVNLAEESSRQAFQSIESIVHAFGSVSMMLESTYHAVHSSFRAVLGVAEHFSRMKSHFAQIFSALAVVRTLKWIMKKLLYLIGLRSQDPSLEAVWRSAASGAASAQLTEADLKASRSSWPIVMFFAVVFGGPYLIWRLLSSLVPSSVQQKSHGWKRGVSEHYVAVAMYPFEAGNKRELSFQAGQPLFLAPRDQQPQLKGWLLASSGTHVGIIPANYIKILGLRQGSVQPVNNMESPLANGQGRVAPRIPNMPQLNHSVRQGPSTSTGESPVPSSSGIQHSQSDSSDISTLSEEEVAEKAAASGKLESTSGEMAFQLGGAESEFEPGLKGIPEEVSSDSSYEEITHENIPVSRNDDTKSSDD</sequence>
<feature type="compositionally biased region" description="Basic and acidic residues" evidence="9">
    <location>
        <begin position="727"/>
        <end position="736"/>
    </location>
</feature>
<feature type="compositionally biased region" description="Low complexity" evidence="9">
    <location>
        <begin position="648"/>
        <end position="663"/>
    </location>
</feature>
<dbReference type="InterPro" id="IPR036028">
    <property type="entry name" value="SH3-like_dom_sf"/>
</dbReference>
<dbReference type="SUPFAM" id="SSF50044">
    <property type="entry name" value="SH3-domain"/>
    <property type="match status" value="1"/>
</dbReference>
<evidence type="ECO:0000256" key="5">
    <source>
        <dbReference type="ARBA" id="ARBA00022847"/>
    </source>
</evidence>
<keyword evidence="3 8" id="KW-0728">SH3 domain</keyword>
<dbReference type="InterPro" id="IPR038770">
    <property type="entry name" value="Na+/solute_symporter_sf"/>
</dbReference>
<dbReference type="CDD" id="cd11864">
    <property type="entry name" value="SH3_PEX13_eumet"/>
    <property type="match status" value="1"/>
</dbReference>
<evidence type="ECO:0000256" key="7">
    <source>
        <dbReference type="ARBA" id="ARBA00023136"/>
    </source>
</evidence>
<feature type="region of interest" description="Disordered" evidence="9">
    <location>
        <begin position="607"/>
        <end position="736"/>
    </location>
</feature>
<evidence type="ECO:0000256" key="3">
    <source>
        <dbReference type="ARBA" id="ARBA00022443"/>
    </source>
</evidence>
<feature type="compositionally biased region" description="Polar residues" evidence="9">
    <location>
        <begin position="627"/>
        <end position="647"/>
    </location>
</feature>
<feature type="transmembrane region" description="Helical" evidence="10">
    <location>
        <begin position="46"/>
        <end position="67"/>
    </location>
</feature>
<evidence type="ECO:0000256" key="9">
    <source>
        <dbReference type="SAM" id="MobiDB-lite"/>
    </source>
</evidence>
<keyword evidence="5" id="KW-0769">Symport</keyword>
<evidence type="ECO:0000313" key="12">
    <source>
        <dbReference type="EMBL" id="KAK7084140.1"/>
    </source>
</evidence>
<comment type="caution">
    <text evidence="12">The sequence shown here is derived from an EMBL/GenBank/DDBJ whole genome shotgun (WGS) entry which is preliminary data.</text>
</comment>
<gene>
    <name evidence="12" type="ORF">SK128_012867</name>
</gene>
<keyword evidence="7 10" id="KW-0472">Membrane</keyword>
<evidence type="ECO:0000256" key="1">
    <source>
        <dbReference type="ARBA" id="ARBA00004141"/>
    </source>
</evidence>
<protein>
    <recommendedName>
        <fullName evidence="11">SH3 domain-containing protein</fullName>
    </recommendedName>
</protein>
<keyword evidence="5" id="KW-0813">Transport</keyword>
<feature type="domain" description="SH3" evidence="11">
    <location>
        <begin position="534"/>
        <end position="597"/>
    </location>
</feature>
<feature type="transmembrane region" description="Helical" evidence="10">
    <location>
        <begin position="79"/>
        <end position="98"/>
    </location>
</feature>
<evidence type="ECO:0000256" key="8">
    <source>
        <dbReference type="PROSITE-ProRule" id="PRU00192"/>
    </source>
</evidence>
<keyword evidence="13" id="KW-1185">Reference proteome</keyword>
<dbReference type="Proteomes" id="UP001381693">
    <property type="component" value="Unassembled WGS sequence"/>
</dbReference>
<comment type="similarity">
    <text evidence="2">Belongs to the bile acid:sodium symporter (BASS) (TC 2.A.28) family.</text>
</comment>
<dbReference type="Gene3D" id="2.30.30.40">
    <property type="entry name" value="SH3 Domains"/>
    <property type="match status" value="1"/>
</dbReference>
<evidence type="ECO:0000259" key="11">
    <source>
        <dbReference type="PROSITE" id="PS50002"/>
    </source>
</evidence>
<dbReference type="AlphaFoldDB" id="A0AAN8XTV0"/>
<organism evidence="12 13">
    <name type="scientific">Halocaridina rubra</name>
    <name type="common">Hawaiian red shrimp</name>
    <dbReference type="NCBI Taxonomy" id="373956"/>
    <lineage>
        <taxon>Eukaryota</taxon>
        <taxon>Metazoa</taxon>
        <taxon>Ecdysozoa</taxon>
        <taxon>Arthropoda</taxon>
        <taxon>Crustacea</taxon>
        <taxon>Multicrustacea</taxon>
        <taxon>Malacostraca</taxon>
        <taxon>Eumalacostraca</taxon>
        <taxon>Eucarida</taxon>
        <taxon>Decapoda</taxon>
        <taxon>Pleocyemata</taxon>
        <taxon>Caridea</taxon>
        <taxon>Atyoidea</taxon>
        <taxon>Atyidae</taxon>
        <taxon>Halocaridina</taxon>
    </lineage>
</organism>
<dbReference type="InterPro" id="IPR001452">
    <property type="entry name" value="SH3_domain"/>
</dbReference>
<dbReference type="PANTHER" id="PTHR10361">
    <property type="entry name" value="SODIUM-BILE ACID COTRANSPORTER"/>
    <property type="match status" value="1"/>
</dbReference>
<comment type="subcellular location">
    <subcellularLocation>
        <location evidence="1">Membrane</location>
        <topology evidence="1">Multi-pass membrane protein</topology>
    </subcellularLocation>
</comment>
<keyword evidence="6 10" id="KW-1133">Transmembrane helix</keyword>
<evidence type="ECO:0000256" key="6">
    <source>
        <dbReference type="ARBA" id="ARBA00022989"/>
    </source>
</evidence>
<keyword evidence="4 10" id="KW-0812">Transmembrane</keyword>
<dbReference type="Gene3D" id="1.20.1530.20">
    <property type="match status" value="1"/>
</dbReference>
<dbReference type="PROSITE" id="PS50002">
    <property type="entry name" value="SH3"/>
    <property type="match status" value="1"/>
</dbReference>
<dbReference type="Pfam" id="PF04088">
    <property type="entry name" value="Peroxin-13_N"/>
    <property type="match status" value="1"/>
</dbReference>
<dbReference type="EMBL" id="JAXCGZ010002249">
    <property type="protein sequence ID" value="KAK7084140.1"/>
    <property type="molecule type" value="Genomic_DNA"/>
</dbReference>
<reference evidence="12 13" key="1">
    <citation type="submission" date="2023-11" db="EMBL/GenBank/DDBJ databases">
        <title>Halocaridina rubra genome assembly.</title>
        <authorList>
            <person name="Smith C."/>
        </authorList>
    </citation>
    <scope>NUCLEOTIDE SEQUENCE [LARGE SCALE GENOMIC DNA]</scope>
    <source>
        <strain evidence="12">EP-1</strain>
        <tissue evidence="12">Whole</tissue>
    </source>
</reference>
<dbReference type="PANTHER" id="PTHR10361:SF28">
    <property type="entry name" value="P3 PROTEIN-RELATED"/>
    <property type="match status" value="1"/>
</dbReference>
<feature type="region of interest" description="Disordered" evidence="9">
    <location>
        <begin position="292"/>
        <end position="320"/>
    </location>
</feature>
<dbReference type="Pfam" id="PF01758">
    <property type="entry name" value="SBF"/>
    <property type="match status" value="1"/>
</dbReference>
<dbReference type="GO" id="GO:0005777">
    <property type="term" value="C:peroxisome"/>
    <property type="evidence" value="ECO:0007669"/>
    <property type="project" value="InterPro"/>
</dbReference>
<evidence type="ECO:0000256" key="10">
    <source>
        <dbReference type="SAM" id="Phobius"/>
    </source>
</evidence>
<dbReference type="InterPro" id="IPR002657">
    <property type="entry name" value="BilAc:Na_symport/Acr3"/>
</dbReference>
<proteinExistence type="inferred from homology"/>
<dbReference type="SMART" id="SM00326">
    <property type="entry name" value="SH3"/>
    <property type="match status" value="1"/>
</dbReference>
<accession>A0AAN8XTV0</accession>
<feature type="transmembrane region" description="Helical" evidence="10">
    <location>
        <begin position="118"/>
        <end position="137"/>
    </location>
</feature>
<evidence type="ECO:0000313" key="13">
    <source>
        <dbReference type="Proteomes" id="UP001381693"/>
    </source>
</evidence>
<evidence type="ECO:0000256" key="4">
    <source>
        <dbReference type="ARBA" id="ARBA00022692"/>
    </source>
</evidence>
<dbReference type="GO" id="GO:0016560">
    <property type="term" value="P:protein import into peroxisome matrix, docking"/>
    <property type="evidence" value="ECO:0007669"/>
    <property type="project" value="InterPro"/>
</dbReference>
<dbReference type="InterPro" id="IPR007223">
    <property type="entry name" value="Peroxin-13_N"/>
</dbReference>